<dbReference type="InterPro" id="IPR001412">
    <property type="entry name" value="aa-tRNA-synth_I_CS"/>
</dbReference>
<dbReference type="Proteomes" id="UP000317990">
    <property type="component" value="Unassembled WGS sequence"/>
</dbReference>
<dbReference type="FunFam" id="1.10.730.10:FF:000006">
    <property type="entry name" value="Arginyl-tRNA synthetase 2, mitochondrial"/>
    <property type="match status" value="1"/>
</dbReference>
<evidence type="ECO:0000256" key="5">
    <source>
        <dbReference type="ARBA" id="ARBA00022598"/>
    </source>
</evidence>
<dbReference type="Gene3D" id="3.30.1360.70">
    <property type="entry name" value="Arginyl tRNA synthetase N-terminal domain"/>
    <property type="match status" value="1"/>
</dbReference>
<dbReference type="Pfam" id="PF03485">
    <property type="entry name" value="Arg_tRNA_synt_N"/>
    <property type="match status" value="1"/>
</dbReference>
<dbReference type="SUPFAM" id="SSF47323">
    <property type="entry name" value="Anticodon-binding domain of a subclass of class I aminoacyl-tRNA synthetases"/>
    <property type="match status" value="1"/>
</dbReference>
<dbReference type="EMBL" id="SRMO01000084">
    <property type="protein sequence ID" value="TGG90916.1"/>
    <property type="molecule type" value="Genomic_DNA"/>
</dbReference>
<dbReference type="InterPro" id="IPR014729">
    <property type="entry name" value="Rossmann-like_a/b/a_fold"/>
</dbReference>
<evidence type="ECO:0000256" key="11">
    <source>
        <dbReference type="HAMAP-Rule" id="MF_00123"/>
    </source>
</evidence>
<sequence>MLAISRALRQRLVSAMEEGLDLAEPPDPQLTAASKPEFGDFQANGAMGLARQLQQAPRQIAQTIVDHLDLADLCEPPRIAGPGFINLTLKPEVIARAIAERVGDPRLGVAEAPVRQRVVVDFSSPNIAKEMHVGHLRSTIIGDCLARLLAFRGHDVLRLNHVGDWGTQFGMLITQLKQVAPQALDAADAVDLGDLVAFYRQAKQRFDEDETFRTQSREEVVKLQRGDPFSRRAWALLCSQSRQEFQRIYDRLGVGIEERGESFYNARLTGVVEALDSAGLLVTDDGARCVFPDGSSDKRKQGSALPPVIVQKRDGGFNYAATDLAAIRYRLAGADGGEGDAAERVIYVTDAGQASHFEAVFQVARRAGWITPGQSLEHVPFGLVQGADGRKLKTRAGDTVRLRDLLDQAVQRARADLERRLADEGRQEDEAFIAHVAETVGMAAVKYADLSQNRITDYQFSFDRMLALQGNTAPYLLYAYVRIQGIARRGGALTATAPDPIRLGAAEAFSLARQLLHFDEVLVELERELLPNRLCTYLFELSQTFNRFYDRVPVLKAEEPDRSSRLALCRLSADTLKLGLELLGIGTLDRM</sequence>
<dbReference type="GO" id="GO:0006420">
    <property type="term" value="P:arginyl-tRNA aminoacylation"/>
    <property type="evidence" value="ECO:0007669"/>
    <property type="project" value="UniProtKB-UniRule"/>
</dbReference>
<dbReference type="NCBIfam" id="TIGR00456">
    <property type="entry name" value="argS"/>
    <property type="match status" value="1"/>
</dbReference>
<evidence type="ECO:0000256" key="6">
    <source>
        <dbReference type="ARBA" id="ARBA00022741"/>
    </source>
</evidence>
<evidence type="ECO:0000256" key="8">
    <source>
        <dbReference type="ARBA" id="ARBA00022917"/>
    </source>
</evidence>
<evidence type="ECO:0000313" key="16">
    <source>
        <dbReference type="Proteomes" id="UP000317990"/>
    </source>
</evidence>
<dbReference type="AlphaFoldDB" id="A0A524RLK0"/>
<dbReference type="PANTHER" id="PTHR11956:SF5">
    <property type="entry name" value="ARGININE--TRNA LIGASE, CYTOPLASMIC"/>
    <property type="match status" value="1"/>
</dbReference>
<comment type="subcellular location">
    <subcellularLocation>
        <location evidence="1 11">Cytoplasm</location>
    </subcellularLocation>
</comment>
<dbReference type="SMART" id="SM00836">
    <property type="entry name" value="DALR_1"/>
    <property type="match status" value="1"/>
</dbReference>
<reference evidence="15 16" key="1">
    <citation type="journal article" date="2019" name="mSystems">
        <title>Life at home and on the roam: Genomic adaptions reflect the dual lifestyle of an intracellular, facultative symbiont.</title>
        <authorList>
            <person name="Burgsdorf I."/>
        </authorList>
    </citation>
    <scope>NUCLEOTIDE SEQUENCE [LARGE SCALE GENOMIC DNA]</scope>
    <source>
        <strain evidence="15">277cV</strain>
    </source>
</reference>
<evidence type="ECO:0000256" key="1">
    <source>
        <dbReference type="ARBA" id="ARBA00004496"/>
    </source>
</evidence>
<evidence type="ECO:0000259" key="13">
    <source>
        <dbReference type="SMART" id="SM00836"/>
    </source>
</evidence>
<dbReference type="HAMAP" id="MF_00123">
    <property type="entry name" value="Arg_tRNA_synth"/>
    <property type="match status" value="1"/>
</dbReference>
<dbReference type="Gene3D" id="1.10.730.10">
    <property type="entry name" value="Isoleucyl-tRNA Synthetase, Domain 1"/>
    <property type="match status" value="1"/>
</dbReference>
<protein>
    <recommendedName>
        <fullName evidence="11">Arginine--tRNA ligase</fullName>
        <ecNumber evidence="11">6.1.1.19</ecNumber>
    </recommendedName>
    <alternativeName>
        <fullName evidence="11">Arginyl-tRNA synthetase</fullName>
        <shortName evidence="11">ArgRS</shortName>
    </alternativeName>
</protein>
<evidence type="ECO:0000256" key="4">
    <source>
        <dbReference type="ARBA" id="ARBA00022490"/>
    </source>
</evidence>
<dbReference type="GO" id="GO:0005524">
    <property type="term" value="F:ATP binding"/>
    <property type="evidence" value="ECO:0007669"/>
    <property type="project" value="UniProtKB-UniRule"/>
</dbReference>
<comment type="catalytic activity">
    <reaction evidence="10 11">
        <text>tRNA(Arg) + L-arginine + ATP = L-arginyl-tRNA(Arg) + AMP + diphosphate</text>
        <dbReference type="Rhea" id="RHEA:20301"/>
        <dbReference type="Rhea" id="RHEA-COMP:9658"/>
        <dbReference type="Rhea" id="RHEA-COMP:9673"/>
        <dbReference type="ChEBI" id="CHEBI:30616"/>
        <dbReference type="ChEBI" id="CHEBI:32682"/>
        <dbReference type="ChEBI" id="CHEBI:33019"/>
        <dbReference type="ChEBI" id="CHEBI:78442"/>
        <dbReference type="ChEBI" id="CHEBI:78513"/>
        <dbReference type="ChEBI" id="CHEBI:456215"/>
        <dbReference type="EC" id="6.1.1.19"/>
    </reaction>
</comment>
<dbReference type="InterPro" id="IPR009080">
    <property type="entry name" value="tRNAsynth_Ia_anticodon-bd"/>
</dbReference>
<dbReference type="CDD" id="cd00671">
    <property type="entry name" value="ArgRS_core"/>
    <property type="match status" value="1"/>
</dbReference>
<feature type="short sequence motif" description="'HIGH' region" evidence="11">
    <location>
        <begin position="125"/>
        <end position="135"/>
    </location>
</feature>
<dbReference type="Pfam" id="PF05746">
    <property type="entry name" value="DALR_1"/>
    <property type="match status" value="1"/>
</dbReference>
<evidence type="ECO:0000256" key="7">
    <source>
        <dbReference type="ARBA" id="ARBA00022840"/>
    </source>
</evidence>
<organism evidence="15 16">
    <name type="scientific">Aphanocapsa feldmannii 277cV</name>
    <dbReference type="NCBI Taxonomy" id="2507553"/>
    <lineage>
        <taxon>Bacteria</taxon>
        <taxon>Bacillati</taxon>
        <taxon>Cyanobacteriota</taxon>
        <taxon>Cyanophyceae</taxon>
        <taxon>Oscillatoriophycideae</taxon>
        <taxon>Chroococcales</taxon>
        <taxon>Microcystaceae</taxon>
        <taxon>Aphanocapsa</taxon>
    </lineage>
</organism>
<dbReference type="PANTHER" id="PTHR11956">
    <property type="entry name" value="ARGINYL-TRNA SYNTHETASE"/>
    <property type="match status" value="1"/>
</dbReference>
<evidence type="ECO:0000313" key="15">
    <source>
        <dbReference type="EMBL" id="TGG90916.1"/>
    </source>
</evidence>
<gene>
    <name evidence="11 15" type="primary">argS</name>
    <name evidence="15" type="ORF">ERJ67_09440</name>
</gene>
<dbReference type="InterPro" id="IPR001278">
    <property type="entry name" value="Arg-tRNA-ligase"/>
</dbReference>
<evidence type="ECO:0000259" key="14">
    <source>
        <dbReference type="SMART" id="SM01016"/>
    </source>
</evidence>
<dbReference type="SMART" id="SM01016">
    <property type="entry name" value="Arg_tRNA_synt_N"/>
    <property type="match status" value="1"/>
</dbReference>
<comment type="similarity">
    <text evidence="2 11 12">Belongs to the class-I aminoacyl-tRNA synthetase family.</text>
</comment>
<dbReference type="InterPro" id="IPR005148">
    <property type="entry name" value="Arg-tRNA-synth_N"/>
</dbReference>
<dbReference type="GO" id="GO:0004814">
    <property type="term" value="F:arginine-tRNA ligase activity"/>
    <property type="evidence" value="ECO:0007669"/>
    <property type="project" value="UniProtKB-UniRule"/>
</dbReference>
<feature type="domain" description="Arginyl tRNA synthetase N-terminal" evidence="14">
    <location>
        <begin position="6"/>
        <end position="89"/>
    </location>
</feature>
<keyword evidence="8 11" id="KW-0648">Protein biosynthesis</keyword>
<dbReference type="SUPFAM" id="SSF52374">
    <property type="entry name" value="Nucleotidylyl transferase"/>
    <property type="match status" value="1"/>
</dbReference>
<evidence type="ECO:0000256" key="3">
    <source>
        <dbReference type="ARBA" id="ARBA00011245"/>
    </source>
</evidence>
<dbReference type="FunFam" id="3.40.50.620:FF:000116">
    <property type="entry name" value="Arginine--tRNA ligase"/>
    <property type="match status" value="1"/>
</dbReference>
<feature type="domain" description="DALR anticodon binding" evidence="13">
    <location>
        <begin position="476"/>
        <end position="591"/>
    </location>
</feature>
<dbReference type="InterPro" id="IPR008909">
    <property type="entry name" value="DALR_anticod-bd"/>
</dbReference>
<dbReference type="InterPro" id="IPR036695">
    <property type="entry name" value="Arg-tRNA-synth_N_sf"/>
</dbReference>
<evidence type="ECO:0000256" key="2">
    <source>
        <dbReference type="ARBA" id="ARBA00005594"/>
    </source>
</evidence>
<keyword evidence="4 11" id="KW-0963">Cytoplasm</keyword>
<keyword evidence="5 11" id="KW-0436">Ligase</keyword>
<name>A0A524RLK0_9CHRO</name>
<dbReference type="EC" id="6.1.1.19" evidence="11"/>
<keyword evidence="9 11" id="KW-0030">Aminoacyl-tRNA synthetase</keyword>
<keyword evidence="6 11" id="KW-0547">Nucleotide-binding</keyword>
<dbReference type="Gene3D" id="3.40.50.620">
    <property type="entry name" value="HUPs"/>
    <property type="match status" value="1"/>
</dbReference>
<dbReference type="PRINTS" id="PR01038">
    <property type="entry name" value="TRNASYNTHARG"/>
</dbReference>
<comment type="subunit">
    <text evidence="3 11">Monomer.</text>
</comment>
<comment type="caution">
    <text evidence="15">The sequence shown here is derived from an EMBL/GenBank/DDBJ whole genome shotgun (WGS) entry which is preliminary data.</text>
</comment>
<keyword evidence="7 11" id="KW-0067">ATP-binding</keyword>
<dbReference type="InterPro" id="IPR035684">
    <property type="entry name" value="ArgRS_core"/>
</dbReference>
<dbReference type="Pfam" id="PF00750">
    <property type="entry name" value="tRNA-synt_1d"/>
    <property type="match status" value="1"/>
</dbReference>
<dbReference type="SUPFAM" id="SSF55190">
    <property type="entry name" value="Arginyl-tRNA synthetase (ArgRS), N-terminal 'additional' domain"/>
    <property type="match status" value="1"/>
</dbReference>
<evidence type="ECO:0000256" key="12">
    <source>
        <dbReference type="RuleBase" id="RU363038"/>
    </source>
</evidence>
<accession>A0A524RLK0</accession>
<dbReference type="GO" id="GO:0005737">
    <property type="term" value="C:cytoplasm"/>
    <property type="evidence" value="ECO:0007669"/>
    <property type="project" value="UniProtKB-SubCell"/>
</dbReference>
<evidence type="ECO:0000256" key="10">
    <source>
        <dbReference type="ARBA" id="ARBA00049339"/>
    </source>
</evidence>
<dbReference type="PROSITE" id="PS00178">
    <property type="entry name" value="AA_TRNA_LIGASE_I"/>
    <property type="match status" value="1"/>
</dbReference>
<proteinExistence type="inferred from homology"/>
<evidence type="ECO:0000256" key="9">
    <source>
        <dbReference type="ARBA" id="ARBA00023146"/>
    </source>
</evidence>